<dbReference type="InterPro" id="IPR008995">
    <property type="entry name" value="Mo/tungstate-bd_C_term_dom"/>
</dbReference>
<protein>
    <submittedName>
        <fullName evidence="5">ABC transporter ATP-binding protein</fullName>
    </submittedName>
</protein>
<dbReference type="GO" id="GO:0055052">
    <property type="term" value="C:ATP-binding cassette (ABC) transporter complex, substrate-binding subunit-containing"/>
    <property type="evidence" value="ECO:0007669"/>
    <property type="project" value="TreeGrafter"/>
</dbReference>
<dbReference type="FunFam" id="3.40.50.300:FF:000042">
    <property type="entry name" value="Maltose/maltodextrin ABC transporter, ATP-binding protein"/>
    <property type="match status" value="1"/>
</dbReference>
<keyword evidence="2" id="KW-0547">Nucleotide-binding</keyword>
<organism evidence="5 6">
    <name type="scientific">Aerococcus urinaeequi</name>
    <dbReference type="NCBI Taxonomy" id="51665"/>
    <lineage>
        <taxon>Bacteria</taxon>
        <taxon>Bacillati</taxon>
        <taxon>Bacillota</taxon>
        <taxon>Bacilli</taxon>
        <taxon>Lactobacillales</taxon>
        <taxon>Aerococcaceae</taxon>
        <taxon>Aerococcus</taxon>
    </lineage>
</organism>
<proteinExistence type="predicted"/>
<dbReference type="SUPFAM" id="SSF50331">
    <property type="entry name" value="MOP-like"/>
    <property type="match status" value="1"/>
</dbReference>
<dbReference type="GO" id="GO:0016887">
    <property type="term" value="F:ATP hydrolysis activity"/>
    <property type="evidence" value="ECO:0007669"/>
    <property type="project" value="InterPro"/>
</dbReference>
<accession>A0AA47GC99</accession>
<dbReference type="Gene3D" id="2.40.50.100">
    <property type="match status" value="1"/>
</dbReference>
<dbReference type="InterPro" id="IPR027417">
    <property type="entry name" value="P-loop_NTPase"/>
</dbReference>
<sequence>MQVKFQDVQMRYNDKQNNVLDEINFEIPEGQLISILGPSGCGKSTTLMLISGLIFPSEGKIFFNGEEVTSKDAVQRKVGMVFQNYALYPHLTVLENIMFPLKMAKMSKHDRKARALELAQLVKIEDHINKKPAALSGGQQQRVAIARALAKKPSILLMDEPLSNLDARLRIEMRQEIRRIQLETGITTIFVTHDQAEALSISDKVMVLNSGQIQQYSDPVSLYAKPNNRFVAEFIGTPVINMLEKDAYRTLWDKLPLNAENNAACQAIGVRAEDLFRIPEANKDQAIITGQVTMVEHIGKDITIHSTDGVSQFVVSNQDQAPQIGDQIYLDILPENILYFDTTGQAIEARAIDGPSAETHVQDPVQLVKVGDLQ</sequence>
<evidence type="ECO:0000259" key="4">
    <source>
        <dbReference type="PROSITE" id="PS50893"/>
    </source>
</evidence>
<dbReference type="Gene3D" id="2.40.50.140">
    <property type="entry name" value="Nucleic acid-binding proteins"/>
    <property type="match status" value="1"/>
</dbReference>
<dbReference type="PANTHER" id="PTHR43875:SF1">
    <property type="entry name" value="OSMOPROTECTIVE COMPOUNDS UPTAKE ATP-BINDING PROTEIN GGTA"/>
    <property type="match status" value="1"/>
</dbReference>
<dbReference type="InterPro" id="IPR017871">
    <property type="entry name" value="ABC_transporter-like_CS"/>
</dbReference>
<dbReference type="PROSITE" id="PS50893">
    <property type="entry name" value="ABC_TRANSPORTER_2"/>
    <property type="match status" value="1"/>
</dbReference>
<dbReference type="Pfam" id="PF00005">
    <property type="entry name" value="ABC_tran"/>
    <property type="match status" value="1"/>
</dbReference>
<gene>
    <name evidence="5" type="ORF">OZ415_02625</name>
</gene>
<dbReference type="InterPro" id="IPR012340">
    <property type="entry name" value="NA-bd_OB-fold"/>
</dbReference>
<evidence type="ECO:0000256" key="1">
    <source>
        <dbReference type="ARBA" id="ARBA00022448"/>
    </source>
</evidence>
<dbReference type="SUPFAM" id="SSF52540">
    <property type="entry name" value="P-loop containing nucleoside triphosphate hydrolases"/>
    <property type="match status" value="1"/>
</dbReference>
<dbReference type="InterPro" id="IPR003593">
    <property type="entry name" value="AAA+_ATPase"/>
</dbReference>
<dbReference type="Gene3D" id="3.40.50.300">
    <property type="entry name" value="P-loop containing nucleotide triphosphate hydrolases"/>
    <property type="match status" value="1"/>
</dbReference>
<dbReference type="AlphaFoldDB" id="A0AA47GC99"/>
<dbReference type="PANTHER" id="PTHR43875">
    <property type="entry name" value="MALTODEXTRIN IMPORT ATP-BINDING PROTEIN MSMX"/>
    <property type="match status" value="1"/>
</dbReference>
<feature type="domain" description="ABC transporter" evidence="4">
    <location>
        <begin position="3"/>
        <end position="235"/>
    </location>
</feature>
<dbReference type="InterPro" id="IPR003439">
    <property type="entry name" value="ABC_transporter-like_ATP-bd"/>
</dbReference>
<evidence type="ECO:0000313" key="6">
    <source>
        <dbReference type="Proteomes" id="UP001164714"/>
    </source>
</evidence>
<evidence type="ECO:0000313" key="5">
    <source>
        <dbReference type="EMBL" id="WAT25003.1"/>
    </source>
</evidence>
<dbReference type="InterPro" id="IPR047641">
    <property type="entry name" value="ABC_transpr_MalK/UgpC-like"/>
</dbReference>
<evidence type="ECO:0000256" key="2">
    <source>
        <dbReference type="ARBA" id="ARBA00022741"/>
    </source>
</evidence>
<reference evidence="5" key="1">
    <citation type="submission" date="2022-12" db="EMBL/GenBank/DDBJ databases">
        <title>Whole genome sequence analysis of a duck derived balloon bacteium Aerococcus urinaeequi henan2020.</title>
        <authorList>
            <person name="Zhang H."/>
            <person name="Qiao H.X."/>
            <person name="Bian C.Z."/>
            <person name="Shu J.C."/>
        </authorList>
    </citation>
    <scope>NUCLEOTIDE SEQUENCE</scope>
    <source>
        <strain evidence="5">2020-HN-1</strain>
    </source>
</reference>
<dbReference type="PROSITE" id="PS00211">
    <property type="entry name" value="ABC_TRANSPORTER_1"/>
    <property type="match status" value="1"/>
</dbReference>
<name>A0AA47GC99_9LACT</name>
<dbReference type="SMART" id="SM00382">
    <property type="entry name" value="AAA"/>
    <property type="match status" value="1"/>
</dbReference>
<dbReference type="EMBL" id="CP114063">
    <property type="protein sequence ID" value="WAT25003.1"/>
    <property type="molecule type" value="Genomic_DNA"/>
</dbReference>
<evidence type="ECO:0000256" key="3">
    <source>
        <dbReference type="ARBA" id="ARBA00022840"/>
    </source>
</evidence>
<keyword evidence="3 5" id="KW-0067">ATP-binding</keyword>
<dbReference type="GO" id="GO:0005524">
    <property type="term" value="F:ATP binding"/>
    <property type="evidence" value="ECO:0007669"/>
    <property type="project" value="UniProtKB-KW"/>
</dbReference>
<dbReference type="GO" id="GO:0140359">
    <property type="term" value="F:ABC-type transporter activity"/>
    <property type="evidence" value="ECO:0007669"/>
    <property type="project" value="UniProtKB-ARBA"/>
</dbReference>
<keyword evidence="1" id="KW-0813">Transport</keyword>
<dbReference type="Proteomes" id="UP001164714">
    <property type="component" value="Chromosome"/>
</dbReference>